<sequence length="69" mass="8334">LFYVPCSMSSNPEHDWNLISNVEIFRNDDDDNQLFIFSARYPYSWGGSSNRVYMLRFIEDELKFEHVFM</sequence>
<protein>
    <submittedName>
        <fullName evidence="1">Uncharacterized protein</fullName>
    </submittedName>
</protein>
<feature type="non-terminal residue" evidence="1">
    <location>
        <position position="1"/>
    </location>
</feature>
<proteinExistence type="predicted"/>
<dbReference type="AlphaFoldDB" id="X1R7F4"/>
<accession>X1R7F4</accession>
<reference evidence="1" key="1">
    <citation type="journal article" date="2014" name="Front. Microbiol.">
        <title>High frequency of phylogenetically diverse reductive dehalogenase-homologous genes in deep subseafloor sedimentary metagenomes.</title>
        <authorList>
            <person name="Kawai M."/>
            <person name="Futagami T."/>
            <person name="Toyoda A."/>
            <person name="Takaki Y."/>
            <person name="Nishi S."/>
            <person name="Hori S."/>
            <person name="Arai W."/>
            <person name="Tsubouchi T."/>
            <person name="Morono Y."/>
            <person name="Uchiyama I."/>
            <person name="Ito T."/>
            <person name="Fujiyama A."/>
            <person name="Inagaki F."/>
            <person name="Takami H."/>
        </authorList>
    </citation>
    <scope>NUCLEOTIDE SEQUENCE</scope>
    <source>
        <strain evidence="1">Expedition CK06-06</strain>
    </source>
</reference>
<name>X1R7F4_9ZZZZ</name>
<gene>
    <name evidence="1" type="ORF">S06H3_56299</name>
</gene>
<organism evidence="1">
    <name type="scientific">marine sediment metagenome</name>
    <dbReference type="NCBI Taxonomy" id="412755"/>
    <lineage>
        <taxon>unclassified sequences</taxon>
        <taxon>metagenomes</taxon>
        <taxon>ecological metagenomes</taxon>
    </lineage>
</organism>
<evidence type="ECO:0000313" key="1">
    <source>
        <dbReference type="EMBL" id="GAI51539.1"/>
    </source>
</evidence>
<comment type="caution">
    <text evidence="1">The sequence shown here is derived from an EMBL/GenBank/DDBJ whole genome shotgun (WGS) entry which is preliminary data.</text>
</comment>
<dbReference type="EMBL" id="BARV01036207">
    <property type="protein sequence ID" value="GAI51539.1"/>
    <property type="molecule type" value="Genomic_DNA"/>
</dbReference>